<evidence type="ECO:0000313" key="9">
    <source>
        <dbReference type="EMBL" id="CAH2354804.1"/>
    </source>
</evidence>
<evidence type="ECO:0000256" key="4">
    <source>
        <dbReference type="ARBA" id="ARBA00023242"/>
    </source>
</evidence>
<feature type="domain" description="Sister chromatid cohesion C-terminal" evidence="8">
    <location>
        <begin position="1243"/>
        <end position="1417"/>
    </location>
</feature>
<gene>
    <name evidence="9" type="ORF">CLIB1423_19S00672</name>
</gene>
<evidence type="ECO:0000256" key="5">
    <source>
        <dbReference type="ARBA" id="ARBA00023306"/>
    </source>
</evidence>
<dbReference type="CDD" id="cd23958">
    <property type="entry name" value="SCC2"/>
    <property type="match status" value="1"/>
</dbReference>
<dbReference type="GO" id="GO:0090694">
    <property type="term" value="C:Scc2-Scc4 cohesin loading complex"/>
    <property type="evidence" value="ECO:0007669"/>
    <property type="project" value="TreeGrafter"/>
</dbReference>
<comment type="similarity">
    <text evidence="2 6">Belongs to the SCC2/Nipped-B family.</text>
</comment>
<dbReference type="Proteomes" id="UP000837801">
    <property type="component" value="Unassembled WGS sequence"/>
</dbReference>
<evidence type="ECO:0000313" key="10">
    <source>
        <dbReference type="Proteomes" id="UP000837801"/>
    </source>
</evidence>
<proteinExistence type="inferred from homology"/>
<reference evidence="9" key="1">
    <citation type="submission" date="2022-03" db="EMBL/GenBank/DDBJ databases">
        <authorList>
            <person name="Legras J.-L."/>
            <person name="Devillers H."/>
            <person name="Grondin C."/>
        </authorList>
    </citation>
    <scope>NUCLEOTIDE SEQUENCE</scope>
    <source>
        <strain evidence="9">CLIB 1423</strain>
    </source>
</reference>
<feature type="region of interest" description="Disordered" evidence="7">
    <location>
        <begin position="156"/>
        <end position="189"/>
    </location>
</feature>
<evidence type="ECO:0000256" key="3">
    <source>
        <dbReference type="ARBA" id="ARBA00022737"/>
    </source>
</evidence>
<dbReference type="InterPro" id="IPR011989">
    <property type="entry name" value="ARM-like"/>
</dbReference>
<dbReference type="PANTHER" id="PTHR21704:SF18">
    <property type="entry name" value="NIPPED-B-LIKE PROTEIN"/>
    <property type="match status" value="1"/>
</dbReference>
<organism evidence="9 10">
    <name type="scientific">[Candida] railenensis</name>
    <dbReference type="NCBI Taxonomy" id="45579"/>
    <lineage>
        <taxon>Eukaryota</taxon>
        <taxon>Fungi</taxon>
        <taxon>Dikarya</taxon>
        <taxon>Ascomycota</taxon>
        <taxon>Saccharomycotina</taxon>
        <taxon>Pichiomycetes</taxon>
        <taxon>Debaryomycetaceae</taxon>
        <taxon>Kurtzmaniella</taxon>
    </lineage>
</organism>
<comment type="caution">
    <text evidence="9">The sequence shown here is derived from an EMBL/GenBank/DDBJ whole genome shotgun (WGS) entry which is preliminary data.</text>
</comment>
<dbReference type="SUPFAM" id="SSF48371">
    <property type="entry name" value="ARM repeat"/>
    <property type="match status" value="1"/>
</dbReference>
<accession>A0A9P0QTN8</accession>
<sequence>MTEPTLKKGLSITPFKSLIPTQDLAPLIASTSIDTITQGIEQVNPGSSSYKILHDEINADPSKYGNIIDHVANEYSTFKDQELDELVFKRQPTIGDTAASTNSANDPPCTQIEGELESRIFNSVHNCEVKYVAEPVKKEQDPIVNLLIENMSESPSVGEKSYSRISELPTSESGDESKVKRKLEDDTAPLSSPLKKQTYIKLEEINSTAISDIKLLISQLDDPEAIADVWLDHDKQIVSTSWLILLQDRLIRVIDSSKFEDLDIDFLIKIQNVCFTCISEGIAQDWSSKSTELTNFTLNSLLSCKTILLIMRRKGDEKKLLVAEHLKSVIDLNYNVIEYLIVPINQGKLENHSALTMISYICDNLTLLTDYVMNNKVDDHFLTRLEYLSIFALYSENYKTKSNQQTLLVNLCWTSAQLIIAIFKSHPDQRQFIIEEILSGFASSKLSSNFTIFRGGTVLMVSVLLLNLVQSFELKKVAVEAAEVIGDNHDDILLLESRVRSLGEDLMHLQDQARNISSDITMILINKLVKQANNTESYLKENFENLIQDLLYLLPFPEWSVSEFLLNSIVEALFKLLENGTSTNASNVESFVLELIGNVGIKLAHNIVQERSADYDNESLYVKTLEYVQIQSNKNINYRSNWNFLLLRYLCKELTIEKEYLEQSAIKGSKGYRVEVGGGVLSSEANNTEKGSPVTSVQVLLDHLANLKSPLKSSLEYTDQSASLYCPVLHSFELFHQYKRFIKIIINSLNSSKVKTRSKSIKILSSISEIDPSLVSSIESYIINKLSDPSPMVRDSVLDLLSSILKPDLIDKFYQPVCERLVDSSISVRKRSIRLIKEIYSMIDINDNNSRKVKTFICTRMLKKYEDEEDSIVEMAKSFLLEAWISSSDDSSKNWVPVEIMMDVVSSPVSKIIVLFEGFIGDILPKHFPDIKSIVDRVLDFVLIDGNNRADLEKGLRLLSMLVKCNGKLMTQDQLISLQPVLVDDKSTGQPICFYTLQILKYVMMEVTILRRDFLEATEQSILRRLTKFSSKELNEAMPCAWKLAKLSGGSIKLANASISCLKHIRPYISSVKNKREQSIDQEDQEPRIRKLLNLIGSFGKFGSFEDNRENFLKANIGLKENESVISLLAKVVLFFCNFQEQKRKSIGSNSIRKTAVKNIVGICSSHPNLFVSETVLKILDREFNAKYDDDDISIKIVIVEGLIEFLEKENEDSKKRQQEGSTKKFAVSLEGNSKFNVNDSICASVIQRFSPSILPLCFYDQESYSYIPIKYLQLVVKLGFANPKVFISSIIALESSTNVYIKSSAIEMHQELFEKHESLTDTSYVEGIKLAYQYRYKYSRNFVNERFFLKNLYSLISYNRTSRRKFIQSITKTFTPPNLLTIDQSQRNLIVFTISNLSTINFVALEDVCFIVYQLDMLIRKEGIDIFETIRDSDTNKEPSASNFMAVQLFIAFLSFKQFLESSYNLSRSQVENFNPARIDPDLRAAPKMVRVDDFILDSCIITNALDNSDNQIRILTTFVERMNQFTN</sequence>
<dbReference type="Gene3D" id="1.25.10.10">
    <property type="entry name" value="Leucine-rich Repeat Variant"/>
    <property type="match status" value="1"/>
</dbReference>
<dbReference type="GO" id="GO:1990414">
    <property type="term" value="P:replication-born double-strand break repair via sister chromatid exchange"/>
    <property type="evidence" value="ECO:0007669"/>
    <property type="project" value="TreeGrafter"/>
</dbReference>
<dbReference type="GO" id="GO:0003682">
    <property type="term" value="F:chromatin binding"/>
    <property type="evidence" value="ECO:0007669"/>
    <property type="project" value="TreeGrafter"/>
</dbReference>
<dbReference type="Pfam" id="PF12765">
    <property type="entry name" value="Cohesin_HEAT"/>
    <property type="match status" value="1"/>
</dbReference>
<keyword evidence="4 6" id="KW-0539">Nucleus</keyword>
<evidence type="ECO:0000256" key="6">
    <source>
        <dbReference type="RuleBase" id="RU364107"/>
    </source>
</evidence>
<dbReference type="EMBL" id="CAKXYY010000019">
    <property type="protein sequence ID" value="CAH2354804.1"/>
    <property type="molecule type" value="Genomic_DNA"/>
</dbReference>
<dbReference type="GO" id="GO:0140588">
    <property type="term" value="P:chromatin looping"/>
    <property type="evidence" value="ECO:0007669"/>
    <property type="project" value="InterPro"/>
</dbReference>
<keyword evidence="10" id="KW-1185">Reference proteome</keyword>
<dbReference type="InterPro" id="IPR033031">
    <property type="entry name" value="Scc2/Nipped-B"/>
</dbReference>
<dbReference type="Pfam" id="PF12830">
    <property type="entry name" value="Nipped-B_C"/>
    <property type="match status" value="1"/>
</dbReference>
<protein>
    <recommendedName>
        <fullName evidence="6">Sister chromatid cohesion protein</fullName>
    </recommendedName>
</protein>
<feature type="compositionally biased region" description="Basic and acidic residues" evidence="7">
    <location>
        <begin position="175"/>
        <end position="185"/>
    </location>
</feature>
<evidence type="ECO:0000256" key="7">
    <source>
        <dbReference type="SAM" id="MobiDB-lite"/>
    </source>
</evidence>
<evidence type="ECO:0000256" key="1">
    <source>
        <dbReference type="ARBA" id="ARBA00004123"/>
    </source>
</evidence>
<dbReference type="GO" id="GO:0010468">
    <property type="term" value="P:regulation of gene expression"/>
    <property type="evidence" value="ECO:0007669"/>
    <property type="project" value="InterPro"/>
</dbReference>
<keyword evidence="3 6" id="KW-0677">Repeat</keyword>
<evidence type="ECO:0000256" key="2">
    <source>
        <dbReference type="ARBA" id="ARBA00009252"/>
    </source>
</evidence>
<keyword evidence="5 6" id="KW-0131">Cell cycle</keyword>
<dbReference type="GO" id="GO:0034087">
    <property type="term" value="P:establishment of mitotic sister chromatid cohesion"/>
    <property type="evidence" value="ECO:0007669"/>
    <property type="project" value="TreeGrafter"/>
</dbReference>
<dbReference type="InterPro" id="IPR026003">
    <property type="entry name" value="Cohesin_HEAT"/>
</dbReference>
<dbReference type="GO" id="GO:0071169">
    <property type="term" value="P:establishment of protein localization to chromatin"/>
    <property type="evidence" value="ECO:0007669"/>
    <property type="project" value="TreeGrafter"/>
</dbReference>
<name>A0A9P0QTN8_9ASCO</name>
<evidence type="ECO:0000259" key="8">
    <source>
        <dbReference type="Pfam" id="PF12830"/>
    </source>
</evidence>
<dbReference type="OrthoDB" id="418242at2759"/>
<dbReference type="GO" id="GO:0061775">
    <property type="term" value="F:cohesin loader activity"/>
    <property type="evidence" value="ECO:0007669"/>
    <property type="project" value="InterPro"/>
</dbReference>
<dbReference type="InterPro" id="IPR016024">
    <property type="entry name" value="ARM-type_fold"/>
</dbReference>
<dbReference type="InterPro" id="IPR024986">
    <property type="entry name" value="Nipped-B_C"/>
</dbReference>
<dbReference type="PANTHER" id="PTHR21704">
    <property type="entry name" value="NIPPED-B-LIKE PROTEIN DELANGIN SCC2-RELATED"/>
    <property type="match status" value="1"/>
</dbReference>
<comment type="subcellular location">
    <subcellularLocation>
        <location evidence="1 6">Nucleus</location>
    </subcellularLocation>
</comment>